<organism evidence="2 3">
    <name type="scientific">Candidatus Minimicrobia naudis</name>
    <dbReference type="NCBI Taxonomy" id="2841263"/>
    <lineage>
        <taxon>Bacteria</taxon>
        <taxon>Candidatus Saccharimonadota</taxon>
        <taxon>Candidatus Saccharimonadota incertae sedis</taxon>
        <taxon>Candidatus Minimicrobia</taxon>
    </lineage>
</organism>
<dbReference type="KEGG" id="mnd:KOY48_01465"/>
<feature type="transmembrane region" description="Helical" evidence="1">
    <location>
        <begin position="31"/>
        <end position="49"/>
    </location>
</feature>
<keyword evidence="1" id="KW-0812">Transmembrane</keyword>
<sequence>MLFGLIVGGALGVSAINMLGGLSMQMWAWGVWISLAIGGIATVIFGAIVTRSIFAWKVNRMSVITMIVAASVVFMSLASAAIFSAHAGLEYARESQQLTKKVNIDIPDTTNANSIFIDMPVGNVSRINSDKFKVEAEFVDLPKANKPEINVRRDGDKIILSVSKKCNAIFFDGCLNVL</sequence>
<reference evidence="2" key="1">
    <citation type="submission" date="2021-06" db="EMBL/GenBank/DDBJ databases">
        <title>An adapted protocol for Saccharibacteria cultivation: two new species join this phylum of Candidate Phyla Radiations.</title>
        <authorList>
            <person name="Ibrahim A."/>
            <person name="Maatouk M."/>
            <person name="Zgheib R."/>
            <person name="Haddad G."/>
            <person name="Bou Khalil J."/>
            <person name="Raoult D."/>
            <person name="Bittar F."/>
        </authorList>
    </citation>
    <scope>NUCLEOTIDE SEQUENCE</scope>
    <source>
        <strain evidence="2">IHU1</strain>
    </source>
</reference>
<feature type="transmembrane region" description="Helical" evidence="1">
    <location>
        <begin position="61"/>
        <end position="83"/>
    </location>
</feature>
<gene>
    <name evidence="2" type="ORF">KOY48_01465</name>
</gene>
<keyword evidence="1" id="KW-1133">Transmembrane helix</keyword>
<dbReference type="Proteomes" id="UP000679129">
    <property type="component" value="Chromosome"/>
</dbReference>
<dbReference type="AlphaFoldDB" id="A0A8F1MCD4"/>
<protein>
    <submittedName>
        <fullName evidence="2">Uncharacterized protein</fullName>
    </submittedName>
</protein>
<keyword evidence="3" id="KW-1185">Reference proteome</keyword>
<evidence type="ECO:0000256" key="1">
    <source>
        <dbReference type="SAM" id="Phobius"/>
    </source>
</evidence>
<evidence type="ECO:0000313" key="3">
    <source>
        <dbReference type="Proteomes" id="UP000679129"/>
    </source>
</evidence>
<name>A0A8F1MCD4_9BACT</name>
<proteinExistence type="predicted"/>
<accession>A0A8F1MCD4</accession>
<evidence type="ECO:0000313" key="2">
    <source>
        <dbReference type="EMBL" id="QWQ32510.1"/>
    </source>
</evidence>
<dbReference type="EMBL" id="CP076460">
    <property type="protein sequence ID" value="QWQ32510.1"/>
    <property type="molecule type" value="Genomic_DNA"/>
</dbReference>
<keyword evidence="1" id="KW-0472">Membrane</keyword>